<dbReference type="Gene3D" id="3.40.50.300">
    <property type="entry name" value="P-loop containing nucleotide triphosphate hydrolases"/>
    <property type="match status" value="2"/>
</dbReference>
<dbReference type="SMART" id="SM00490">
    <property type="entry name" value="HELICc"/>
    <property type="match status" value="1"/>
</dbReference>
<dbReference type="AlphaFoldDB" id="A0A0F5JBY9"/>
<dbReference type="SMART" id="SM00487">
    <property type="entry name" value="DEXDc"/>
    <property type="match status" value="1"/>
</dbReference>
<dbReference type="Proteomes" id="UP000033035">
    <property type="component" value="Unassembled WGS sequence"/>
</dbReference>
<dbReference type="SUPFAM" id="SSF52540">
    <property type="entry name" value="P-loop containing nucleoside triphosphate hydrolases"/>
    <property type="match status" value="1"/>
</dbReference>
<dbReference type="EMBL" id="AQHW01000015">
    <property type="protein sequence ID" value="KKB54967.1"/>
    <property type="molecule type" value="Genomic_DNA"/>
</dbReference>
<evidence type="ECO:0000313" key="6">
    <source>
        <dbReference type="EMBL" id="KKB54967.1"/>
    </source>
</evidence>
<keyword evidence="4" id="KW-0067">ATP-binding</keyword>
<dbReference type="PANTHER" id="PTHR47961">
    <property type="entry name" value="DNA POLYMERASE THETA, PUTATIVE (AFU_ORTHOLOGUE AFUA_1G05260)-RELATED"/>
    <property type="match status" value="1"/>
</dbReference>
<keyword evidence="3" id="KW-0347">Helicase</keyword>
<sequence length="1033" mass="117626">MNGMDYIQQILNDDDINMLLQKSNQTYHLQSICINNSNFTSSDIELSCRLAFLLIGLSFHENTNLKWAEHAYKLLKNVHIEEKEDREIFDKIMGYELDNVSLIYYFYLSSLALILDKTISARLDLKQFVDFKDVESSWSQRVLAGIFKALFFLIRKSDGFEDIRRAISEISNLQKEQVKFEDQYLNQFDVQAQKEEALILVGLYHTSKALTETAEYLINGYNYKKRIDNVVRQHIDIALDLIPSDIRLRDFISIINKDLQSLIRNSIWNGTAFQDQIKKLCEFKSSHNILELLPSQRQAMQQNLFDVYANASIVQMPTSAGKTMLAEFNIVLTKSLRKDAKVVYVVPSRALVNQVYFDLRKDLSAIGFNVERTSSASEIDPTEADFLIADDVDVIVSTPEKLDLLIRRSHPSVEDVSLFIIDEAHTIENGERGARLELLIAMLRRERPNAKYMLLSPFLPGNTEALKDWLGGGNIINVDWRPSEKIVIGLKVTKAKATFNLLPSAYSFNLYQENEQVIKNPYQLVSTTPKDRILEFSCRHFSSKGKTELILCKGKGSANNVAEKIYSWIDDNINSDEIHLVQKYIDEELGCSTSFSKFLGKGVAVHHAGLSDETKLLTEHLIRQGLINYVCATTTIAEGVNFPVSSVYFDTYQRGRDNLLSANDFWNIAGRSGRTMVDDFGKIILPFNTHTNAETGKAILSKGAEELTSVLAKLFLDREYILETLIKKRGIEILMAEYTDAFSPIFQYFVHLLNVSNNELAVDIDELFKDSLVYFMLDNEQQRNKFIDLCKQIYLTIQARYADNIGVLKYADKTGFSVPSVLKIMLQKATNPAIADLDTWNVNVMFNRRNAENLTEKIKAISELRETGLGTDDTTAPFNPELVAKMIIRWVKGDKINAISSIHPHFTDNDADKRLTQFVSYMNQLRFKASWGLSALEGIVKGNEDEMKDSYIPSYVYYGVDNNPALAMRMLGIPRSLSLSLSQIITGSISDYSFTKLRNIINSLSLNDWDSLKPTRSKLSGEEWKHIVSILMK</sequence>
<organism evidence="6 7">
    <name type="scientific">Parabacteroides gordonii MS-1 = DSM 23371</name>
    <dbReference type="NCBI Taxonomy" id="1203610"/>
    <lineage>
        <taxon>Bacteria</taxon>
        <taxon>Pseudomonadati</taxon>
        <taxon>Bacteroidota</taxon>
        <taxon>Bacteroidia</taxon>
        <taxon>Bacteroidales</taxon>
        <taxon>Tannerellaceae</taxon>
        <taxon>Parabacteroides</taxon>
    </lineage>
</organism>
<evidence type="ECO:0000256" key="2">
    <source>
        <dbReference type="ARBA" id="ARBA00022801"/>
    </source>
</evidence>
<reference evidence="6 7" key="1">
    <citation type="submission" date="2013-04" db="EMBL/GenBank/DDBJ databases">
        <title>The Genome Sequence of Parabacteroides gordonii DSM 23371.</title>
        <authorList>
            <consortium name="The Broad Institute Genomics Platform"/>
            <person name="Earl A."/>
            <person name="Ward D."/>
            <person name="Feldgarden M."/>
            <person name="Gevers D."/>
            <person name="Martens E."/>
            <person name="Sakamoto M."/>
            <person name="Benno Y."/>
            <person name="Suzuki N."/>
            <person name="Matsunaga N."/>
            <person name="Koshihara K."/>
            <person name="Seki M."/>
            <person name="Komiya H."/>
            <person name="Walker B."/>
            <person name="Young S."/>
            <person name="Zeng Q."/>
            <person name="Gargeya S."/>
            <person name="Fitzgerald M."/>
            <person name="Haas B."/>
            <person name="Abouelleil A."/>
            <person name="Allen A.W."/>
            <person name="Alvarado L."/>
            <person name="Arachchi H.M."/>
            <person name="Berlin A.M."/>
            <person name="Chapman S.B."/>
            <person name="Gainer-Dewar J."/>
            <person name="Goldberg J."/>
            <person name="Griggs A."/>
            <person name="Gujja S."/>
            <person name="Hansen M."/>
            <person name="Howarth C."/>
            <person name="Imamovic A."/>
            <person name="Ireland A."/>
            <person name="Larimer J."/>
            <person name="McCowan C."/>
            <person name="Murphy C."/>
            <person name="Pearson M."/>
            <person name="Poon T.W."/>
            <person name="Priest M."/>
            <person name="Roberts A."/>
            <person name="Saif S."/>
            <person name="Shea T."/>
            <person name="Sisk P."/>
            <person name="Sykes S."/>
            <person name="Wortman J."/>
            <person name="Nusbaum C."/>
            <person name="Birren B."/>
        </authorList>
    </citation>
    <scope>NUCLEOTIDE SEQUENCE [LARGE SCALE GENOMIC DNA]</scope>
    <source>
        <strain evidence="6 7">MS-1</strain>
    </source>
</reference>
<dbReference type="RefSeq" id="WP_028729974.1">
    <property type="nucleotide sequence ID" value="NZ_KE386764.1"/>
</dbReference>
<dbReference type="GO" id="GO:0016787">
    <property type="term" value="F:hydrolase activity"/>
    <property type="evidence" value="ECO:0007669"/>
    <property type="project" value="UniProtKB-KW"/>
</dbReference>
<comment type="caution">
    <text evidence="6">The sequence shown here is derived from an EMBL/GenBank/DDBJ whole genome shotgun (WGS) entry which is preliminary data.</text>
</comment>
<dbReference type="InterPro" id="IPR027417">
    <property type="entry name" value="P-loop_NTPase"/>
</dbReference>
<dbReference type="STRING" id="1203610.HMPREF1536_02420"/>
<evidence type="ECO:0000259" key="5">
    <source>
        <dbReference type="PROSITE" id="PS51192"/>
    </source>
</evidence>
<dbReference type="GeneID" id="86890954"/>
<proteinExistence type="predicted"/>
<dbReference type="InterPro" id="IPR011545">
    <property type="entry name" value="DEAD/DEAH_box_helicase_dom"/>
</dbReference>
<dbReference type="CDD" id="cd17921">
    <property type="entry name" value="DEXHc_Ski2"/>
    <property type="match status" value="1"/>
</dbReference>
<keyword evidence="2" id="KW-0378">Hydrolase</keyword>
<dbReference type="GO" id="GO:0005524">
    <property type="term" value="F:ATP binding"/>
    <property type="evidence" value="ECO:0007669"/>
    <property type="project" value="UniProtKB-KW"/>
</dbReference>
<dbReference type="PATRIC" id="fig|1203610.3.peg.2486"/>
<evidence type="ECO:0000256" key="4">
    <source>
        <dbReference type="ARBA" id="ARBA00022840"/>
    </source>
</evidence>
<dbReference type="HOGENOM" id="CLU_010962_0_0_10"/>
<dbReference type="InterPro" id="IPR014001">
    <property type="entry name" value="Helicase_ATP-bd"/>
</dbReference>
<feature type="domain" description="Helicase ATP-binding" evidence="5">
    <location>
        <begin position="303"/>
        <end position="477"/>
    </location>
</feature>
<dbReference type="Pfam" id="PF00270">
    <property type="entry name" value="DEAD"/>
    <property type="match status" value="1"/>
</dbReference>
<keyword evidence="1" id="KW-0547">Nucleotide-binding</keyword>
<dbReference type="GO" id="GO:0003676">
    <property type="term" value="F:nucleic acid binding"/>
    <property type="evidence" value="ECO:0007669"/>
    <property type="project" value="InterPro"/>
</dbReference>
<dbReference type="InterPro" id="IPR050474">
    <property type="entry name" value="Hel308_SKI2-like"/>
</dbReference>
<dbReference type="PANTHER" id="PTHR47961:SF10">
    <property type="entry name" value="ATP-DEPENDENT DNA HELICASE HEL308"/>
    <property type="match status" value="1"/>
</dbReference>
<evidence type="ECO:0000256" key="1">
    <source>
        <dbReference type="ARBA" id="ARBA00022741"/>
    </source>
</evidence>
<protein>
    <recommendedName>
        <fullName evidence="5">Helicase ATP-binding domain-containing protein</fullName>
    </recommendedName>
</protein>
<evidence type="ECO:0000313" key="7">
    <source>
        <dbReference type="Proteomes" id="UP000033035"/>
    </source>
</evidence>
<accession>A0A0F5JBY9</accession>
<evidence type="ECO:0000256" key="3">
    <source>
        <dbReference type="ARBA" id="ARBA00022806"/>
    </source>
</evidence>
<dbReference type="GO" id="GO:0004386">
    <property type="term" value="F:helicase activity"/>
    <property type="evidence" value="ECO:0007669"/>
    <property type="project" value="UniProtKB-KW"/>
</dbReference>
<dbReference type="InterPro" id="IPR001650">
    <property type="entry name" value="Helicase_C-like"/>
</dbReference>
<name>A0A0F5JBY9_9BACT</name>
<dbReference type="PROSITE" id="PS51192">
    <property type="entry name" value="HELICASE_ATP_BIND_1"/>
    <property type="match status" value="1"/>
</dbReference>
<keyword evidence="7" id="KW-1185">Reference proteome</keyword>
<gene>
    <name evidence="6" type="ORF">HMPREF1536_02420</name>
</gene>